<organism evidence="1">
    <name type="scientific">marine metagenome</name>
    <dbReference type="NCBI Taxonomy" id="408172"/>
    <lineage>
        <taxon>unclassified sequences</taxon>
        <taxon>metagenomes</taxon>
        <taxon>ecological metagenomes</taxon>
    </lineage>
</organism>
<reference evidence="1" key="1">
    <citation type="submission" date="2018-05" db="EMBL/GenBank/DDBJ databases">
        <authorList>
            <person name="Lanie J.A."/>
            <person name="Ng W.-L."/>
            <person name="Kazmierczak K.M."/>
            <person name="Andrzejewski T.M."/>
            <person name="Davidsen T.M."/>
            <person name="Wayne K.J."/>
            <person name="Tettelin H."/>
            <person name="Glass J.I."/>
            <person name="Rusch D."/>
            <person name="Podicherti R."/>
            <person name="Tsui H.-C.T."/>
            <person name="Winkler M.E."/>
        </authorList>
    </citation>
    <scope>NUCLEOTIDE SEQUENCE</scope>
</reference>
<dbReference type="AlphaFoldDB" id="A0A382FRH0"/>
<dbReference type="EMBL" id="UINC01051049">
    <property type="protein sequence ID" value="SVB64737.1"/>
    <property type="molecule type" value="Genomic_DNA"/>
</dbReference>
<proteinExistence type="predicted"/>
<sequence length="80" mass="9274">MDEEKKIMLEVQTKMLDLIAQYPPEHTEPVIAMCFKLILDCYVERLGEKDTTEFLQTAMESVRSGNHGLITTSKEKILWN</sequence>
<gene>
    <name evidence="1" type="ORF">METZ01_LOCUS217591</name>
</gene>
<accession>A0A382FRH0</accession>
<name>A0A382FRH0_9ZZZZ</name>
<evidence type="ECO:0000313" key="1">
    <source>
        <dbReference type="EMBL" id="SVB64737.1"/>
    </source>
</evidence>
<protein>
    <submittedName>
        <fullName evidence="1">Uncharacterized protein</fullName>
    </submittedName>
</protein>